<feature type="region of interest" description="Disordered" evidence="1">
    <location>
        <begin position="218"/>
        <end position="253"/>
    </location>
</feature>
<protein>
    <recommendedName>
        <fullName evidence="4">Sld7 C-terminal domain-containing protein</fullName>
    </recommendedName>
</protein>
<sequence>MARTIELGRAVLSSTTAQLWLRTLITLSPQQGSIDIQQHTQAALLGLLHSGDFWICRGNGMHIALELTIEGEPLDSETRNSLAERIIKAPVWEQLLLIASSTGDQRERYLEDENTLLIHIRHSHATDNSERENHRICANVPFADVNPPEGVSIIALDRIRFVMEAVGFRLPGKSRKRKRPDGIITKTGSNTLAGSQSPIHETSLTDESDMLWSAKTCPPSVSGSGGISNELIPRQNKKRRRDGIKSDGGMSLKDTQIHTSGVEKLVDHAIRLCVNKIFPKSVTGVTVAANTISSSLSDIAPNIWRPGYLPGFARRSHLLQTIAQSISRTACSKTRSMSLQDKLDRLAGDSIYKGFEHMALGKNRNNTGAIHAQLWTYLQKSQVSKPAPALLRSFFNSRDQLPNQTYLKSILPPDTSPFPDLPNVGSGLAACDYIDLQRNPKDATFHENQASSMPNCDAQLLASNSFKGRNTEVDIHGFDDMLFSPKGARNIFPTDVKYKIQASNSDLELLSHPGSDKLNFMQDDSIQ</sequence>
<evidence type="ECO:0000256" key="1">
    <source>
        <dbReference type="SAM" id="MobiDB-lite"/>
    </source>
</evidence>
<keyword evidence="3" id="KW-1185">Reference proteome</keyword>
<evidence type="ECO:0000313" key="3">
    <source>
        <dbReference type="Proteomes" id="UP000799779"/>
    </source>
</evidence>
<dbReference type="OrthoDB" id="4187154at2759"/>
<name>A0A6A5WLX9_9PLEO</name>
<reference evidence="2" key="1">
    <citation type="journal article" date="2020" name="Stud. Mycol.">
        <title>101 Dothideomycetes genomes: a test case for predicting lifestyles and emergence of pathogens.</title>
        <authorList>
            <person name="Haridas S."/>
            <person name="Albert R."/>
            <person name="Binder M."/>
            <person name="Bloem J."/>
            <person name="Labutti K."/>
            <person name="Salamov A."/>
            <person name="Andreopoulos B."/>
            <person name="Baker S."/>
            <person name="Barry K."/>
            <person name="Bills G."/>
            <person name="Bluhm B."/>
            <person name="Cannon C."/>
            <person name="Castanera R."/>
            <person name="Culley D."/>
            <person name="Daum C."/>
            <person name="Ezra D."/>
            <person name="Gonzalez J."/>
            <person name="Henrissat B."/>
            <person name="Kuo A."/>
            <person name="Liang C."/>
            <person name="Lipzen A."/>
            <person name="Lutzoni F."/>
            <person name="Magnuson J."/>
            <person name="Mondo S."/>
            <person name="Nolan M."/>
            <person name="Ohm R."/>
            <person name="Pangilinan J."/>
            <person name="Park H.-J."/>
            <person name="Ramirez L."/>
            <person name="Alfaro M."/>
            <person name="Sun H."/>
            <person name="Tritt A."/>
            <person name="Yoshinaga Y."/>
            <person name="Zwiers L.-H."/>
            <person name="Turgeon B."/>
            <person name="Goodwin S."/>
            <person name="Spatafora J."/>
            <person name="Crous P."/>
            <person name="Grigoriev I."/>
        </authorList>
    </citation>
    <scope>NUCLEOTIDE SEQUENCE</scope>
    <source>
        <strain evidence="2">CBS 123094</strain>
    </source>
</reference>
<accession>A0A6A5WLX9</accession>
<feature type="region of interest" description="Disordered" evidence="1">
    <location>
        <begin position="172"/>
        <end position="200"/>
    </location>
</feature>
<gene>
    <name evidence="2" type="ORF">P154DRAFT_618448</name>
</gene>
<evidence type="ECO:0000313" key="2">
    <source>
        <dbReference type="EMBL" id="KAF2002732.1"/>
    </source>
</evidence>
<dbReference type="AlphaFoldDB" id="A0A6A5WLX9"/>
<dbReference type="Proteomes" id="UP000799779">
    <property type="component" value="Unassembled WGS sequence"/>
</dbReference>
<evidence type="ECO:0008006" key="4">
    <source>
        <dbReference type="Google" id="ProtNLM"/>
    </source>
</evidence>
<proteinExistence type="predicted"/>
<feature type="compositionally biased region" description="Polar residues" evidence="1">
    <location>
        <begin position="186"/>
        <end position="200"/>
    </location>
</feature>
<organism evidence="2 3">
    <name type="scientific">Amniculicola lignicola CBS 123094</name>
    <dbReference type="NCBI Taxonomy" id="1392246"/>
    <lineage>
        <taxon>Eukaryota</taxon>
        <taxon>Fungi</taxon>
        <taxon>Dikarya</taxon>
        <taxon>Ascomycota</taxon>
        <taxon>Pezizomycotina</taxon>
        <taxon>Dothideomycetes</taxon>
        <taxon>Pleosporomycetidae</taxon>
        <taxon>Pleosporales</taxon>
        <taxon>Amniculicolaceae</taxon>
        <taxon>Amniculicola</taxon>
    </lineage>
</organism>
<dbReference type="EMBL" id="ML977576">
    <property type="protein sequence ID" value="KAF2002732.1"/>
    <property type="molecule type" value="Genomic_DNA"/>
</dbReference>